<dbReference type="Gene3D" id="1.10.10.60">
    <property type="entry name" value="Homeodomain-like"/>
    <property type="match status" value="1"/>
</dbReference>
<accession>A0ABP6P7U8</accession>
<gene>
    <name evidence="6" type="ORF">GCM10010531_20900</name>
</gene>
<organism evidence="6 7">
    <name type="scientific">Blastococcus jejuensis</name>
    <dbReference type="NCBI Taxonomy" id="351224"/>
    <lineage>
        <taxon>Bacteria</taxon>
        <taxon>Bacillati</taxon>
        <taxon>Actinomycetota</taxon>
        <taxon>Actinomycetes</taxon>
        <taxon>Geodermatophilales</taxon>
        <taxon>Geodermatophilaceae</taxon>
        <taxon>Blastococcus</taxon>
    </lineage>
</organism>
<dbReference type="PROSITE" id="PS50977">
    <property type="entry name" value="HTH_TETR_2"/>
    <property type="match status" value="1"/>
</dbReference>
<evidence type="ECO:0000313" key="7">
    <source>
        <dbReference type="Proteomes" id="UP001499924"/>
    </source>
</evidence>
<dbReference type="PANTHER" id="PTHR30055">
    <property type="entry name" value="HTH-TYPE TRANSCRIPTIONAL REGULATOR RUTR"/>
    <property type="match status" value="1"/>
</dbReference>
<dbReference type="RefSeq" id="WP_344688783.1">
    <property type="nucleotide sequence ID" value="NZ_BAAAVV010000004.1"/>
</dbReference>
<dbReference type="InterPro" id="IPR009057">
    <property type="entry name" value="Homeodomain-like_sf"/>
</dbReference>
<keyword evidence="7" id="KW-1185">Reference proteome</keyword>
<keyword evidence="3" id="KW-0804">Transcription</keyword>
<evidence type="ECO:0000256" key="3">
    <source>
        <dbReference type="ARBA" id="ARBA00023163"/>
    </source>
</evidence>
<dbReference type="InterPro" id="IPR001647">
    <property type="entry name" value="HTH_TetR"/>
</dbReference>
<feature type="domain" description="HTH tetR-type" evidence="5">
    <location>
        <begin position="12"/>
        <end position="72"/>
    </location>
</feature>
<dbReference type="EMBL" id="BAAAVV010000004">
    <property type="protein sequence ID" value="GAA3167926.1"/>
    <property type="molecule type" value="Genomic_DNA"/>
</dbReference>
<dbReference type="Pfam" id="PF13305">
    <property type="entry name" value="TetR_C_33"/>
    <property type="match status" value="1"/>
</dbReference>
<protein>
    <submittedName>
        <fullName evidence="6">TetR/AcrR family transcriptional regulator</fullName>
    </submittedName>
</protein>
<evidence type="ECO:0000256" key="1">
    <source>
        <dbReference type="ARBA" id="ARBA00023015"/>
    </source>
</evidence>
<dbReference type="Proteomes" id="UP001499924">
    <property type="component" value="Unassembled WGS sequence"/>
</dbReference>
<dbReference type="Pfam" id="PF00440">
    <property type="entry name" value="TetR_N"/>
    <property type="match status" value="1"/>
</dbReference>
<proteinExistence type="predicted"/>
<evidence type="ECO:0000256" key="2">
    <source>
        <dbReference type="ARBA" id="ARBA00023125"/>
    </source>
</evidence>
<evidence type="ECO:0000259" key="5">
    <source>
        <dbReference type="PROSITE" id="PS50977"/>
    </source>
</evidence>
<dbReference type="Gene3D" id="1.10.357.10">
    <property type="entry name" value="Tetracycline Repressor, domain 2"/>
    <property type="match status" value="1"/>
</dbReference>
<dbReference type="InterPro" id="IPR025996">
    <property type="entry name" value="MT1864/Rv1816-like_C"/>
</dbReference>
<dbReference type="InterPro" id="IPR050109">
    <property type="entry name" value="HTH-type_TetR-like_transc_reg"/>
</dbReference>
<keyword evidence="2 4" id="KW-0238">DNA-binding</keyword>
<feature type="DNA-binding region" description="H-T-H motif" evidence="4">
    <location>
        <begin position="35"/>
        <end position="54"/>
    </location>
</feature>
<dbReference type="PANTHER" id="PTHR30055:SF239">
    <property type="entry name" value="TRANSCRIPTIONAL REGULATORY PROTEIN"/>
    <property type="match status" value="1"/>
</dbReference>
<name>A0ABP6P7U8_9ACTN</name>
<reference evidence="7" key="1">
    <citation type="journal article" date="2019" name="Int. J. Syst. Evol. Microbiol.">
        <title>The Global Catalogue of Microorganisms (GCM) 10K type strain sequencing project: providing services to taxonomists for standard genome sequencing and annotation.</title>
        <authorList>
            <consortium name="The Broad Institute Genomics Platform"/>
            <consortium name="The Broad Institute Genome Sequencing Center for Infectious Disease"/>
            <person name="Wu L."/>
            <person name="Ma J."/>
        </authorList>
    </citation>
    <scope>NUCLEOTIDE SEQUENCE [LARGE SCALE GENOMIC DNA]</scope>
    <source>
        <strain evidence="7">JCM 15614</strain>
    </source>
</reference>
<dbReference type="InterPro" id="IPR036271">
    <property type="entry name" value="Tet_transcr_reg_TetR-rel_C_sf"/>
</dbReference>
<dbReference type="SUPFAM" id="SSF48498">
    <property type="entry name" value="Tetracyclin repressor-like, C-terminal domain"/>
    <property type="match status" value="1"/>
</dbReference>
<evidence type="ECO:0000256" key="4">
    <source>
        <dbReference type="PROSITE-ProRule" id="PRU00335"/>
    </source>
</evidence>
<sequence>MSETDRSRPVGTERQRDIVAAALRILISEGPAAVTMRRVAAELGIQAPSLYKHVTDKGVVEELLQQHAMAEFGVALRSGGRAPRDVAAAYRSWALQNPHLYEFAVRRPMRHDAIGATEQFAAEPLIEAVGGDRDRALALLGLAHGLVDLELNDHFPRGTDIDAIWRAGVDAMAADRSSTPT</sequence>
<dbReference type="SUPFAM" id="SSF46689">
    <property type="entry name" value="Homeodomain-like"/>
    <property type="match status" value="1"/>
</dbReference>
<comment type="caution">
    <text evidence="6">The sequence shown here is derived from an EMBL/GenBank/DDBJ whole genome shotgun (WGS) entry which is preliminary data.</text>
</comment>
<keyword evidence="1" id="KW-0805">Transcription regulation</keyword>
<evidence type="ECO:0000313" key="6">
    <source>
        <dbReference type="EMBL" id="GAA3167926.1"/>
    </source>
</evidence>